<feature type="transmembrane region" description="Helical" evidence="8">
    <location>
        <begin position="21"/>
        <end position="38"/>
    </location>
</feature>
<reference evidence="9 10" key="1">
    <citation type="journal article" date="2010" name="BMC Genomics">
        <title>Genome comparison of the epiphytic bacteria Erwinia billingiae and E. tasmaniensis with the pear pathogen E. pyrifoliae.</title>
        <authorList>
            <person name="Kube M."/>
            <person name="Migdoll A.M."/>
            <person name="Gehring I."/>
            <person name="Heitmann K."/>
            <person name="Mayer Y."/>
            <person name="Kuhl H."/>
            <person name="Knaust F."/>
            <person name="Geider K."/>
            <person name="Reinhardt R."/>
        </authorList>
    </citation>
    <scope>NUCLEOTIDE SEQUENCE [LARGE SCALE GENOMIC DNA]</scope>
    <source>
        <strain evidence="9 10">Eb661</strain>
    </source>
</reference>
<proteinExistence type="predicted"/>
<feature type="transmembrane region" description="Helical" evidence="8">
    <location>
        <begin position="109"/>
        <end position="128"/>
    </location>
</feature>
<accession>D8MUC1</accession>
<dbReference type="PANTHER" id="PTHR33908">
    <property type="entry name" value="MANNOSYLTRANSFERASE YKCB-RELATED"/>
    <property type="match status" value="1"/>
</dbReference>
<sequence length="588" mass="68073">MNVSEDGKKIIYSNLTSHAGLYSILMLLFLLCIGYNISTRLGLFPDETQHLGFVINVIKSGFPDYVNGYGFESNKLNYLEHPALYYLLTGYISKLTLLMVDVSYKSFRLVNYFISALTIIYIYKSLLVMNVRKISIFFAFFPLLSIPMFIMLSASYNNDPLMILGCTLVFYSFVLFYDKDDNLTYFIRYFLLGCVITALTKATGALAIVCIISVYLIFQNKKIVQTLSKLKFYDWLWIILAALIVIIYYSFTYYKFGHFFPSAQENPSIWYKLTVPNAPRMGLLEHLVAFYNSNVYTLLDPYGHQIFDDILIREKLDAFVLVMMPVFLMISFIKLKSENNKFVQLFLIFFFGYVIFMILYFCEIHALNHATGYPGAMQSRYFYGFIPFFIVFFAHAVDCLVNRFFRYLVFSLLTLTLLLSFYPSYAAFFKDYYGQDTFNSNYGELTKGRVFEQTFTAQSDILKRIDIFIGTYQRHNSGTLQMDLYSDTKLLADSRIQINSISDNSWVSFKFDNLILEHGKTYALKVKADGSEAGNAVTWWALGEFKEHPEFLGTAYGPQDLKGNRYLEGLSFVDGDKIKGTFTMRIYK</sequence>
<feature type="transmembrane region" description="Helical" evidence="8">
    <location>
        <begin position="381"/>
        <end position="401"/>
    </location>
</feature>
<gene>
    <name evidence="9" type="ordered locus">EbC_28970</name>
</gene>
<keyword evidence="2" id="KW-1003">Cell membrane</keyword>
<keyword evidence="7 8" id="KW-0472">Membrane</keyword>
<evidence type="ECO:0000256" key="3">
    <source>
        <dbReference type="ARBA" id="ARBA00022676"/>
    </source>
</evidence>
<feature type="transmembrane region" description="Helical" evidence="8">
    <location>
        <begin position="134"/>
        <end position="154"/>
    </location>
</feature>
<feature type="transmembrane region" description="Helical" evidence="8">
    <location>
        <begin position="318"/>
        <end position="335"/>
    </location>
</feature>
<dbReference type="GO" id="GO:0016763">
    <property type="term" value="F:pentosyltransferase activity"/>
    <property type="evidence" value="ECO:0007669"/>
    <property type="project" value="TreeGrafter"/>
</dbReference>
<dbReference type="KEGG" id="ebi:EbC_28970"/>
<evidence type="ECO:0000256" key="6">
    <source>
        <dbReference type="ARBA" id="ARBA00022989"/>
    </source>
</evidence>
<organism evidence="10">
    <name type="scientific">Erwinia billingiae (strain Eb661)</name>
    <dbReference type="NCBI Taxonomy" id="634500"/>
    <lineage>
        <taxon>Bacteria</taxon>
        <taxon>Pseudomonadati</taxon>
        <taxon>Pseudomonadota</taxon>
        <taxon>Gammaproteobacteria</taxon>
        <taxon>Enterobacterales</taxon>
        <taxon>Erwiniaceae</taxon>
        <taxon>Erwinia</taxon>
    </lineage>
</organism>
<keyword evidence="10" id="KW-1185">Reference proteome</keyword>
<dbReference type="InterPro" id="IPR050297">
    <property type="entry name" value="LipidA_mod_glycosyltrf_83"/>
</dbReference>
<evidence type="ECO:0000256" key="2">
    <source>
        <dbReference type="ARBA" id="ARBA00022475"/>
    </source>
</evidence>
<name>D8MUC1_ERWBE</name>
<feature type="transmembrane region" description="Helical" evidence="8">
    <location>
        <begin position="230"/>
        <end position="251"/>
    </location>
</feature>
<evidence type="ECO:0008006" key="11">
    <source>
        <dbReference type="Google" id="ProtNLM"/>
    </source>
</evidence>
<dbReference type="GeneID" id="90512874"/>
<keyword evidence="3" id="KW-0328">Glycosyltransferase</keyword>
<protein>
    <recommendedName>
        <fullName evidence="11">Glycosyltransferase RgtA/B/C/D-like domain-containing protein</fullName>
    </recommendedName>
</protein>
<evidence type="ECO:0000256" key="1">
    <source>
        <dbReference type="ARBA" id="ARBA00004651"/>
    </source>
</evidence>
<feature type="transmembrane region" description="Helical" evidence="8">
    <location>
        <begin position="161"/>
        <end position="177"/>
    </location>
</feature>
<keyword evidence="5 8" id="KW-0812">Transmembrane</keyword>
<comment type="subcellular location">
    <subcellularLocation>
        <location evidence="1">Cell membrane</location>
        <topology evidence="1">Multi-pass membrane protein</topology>
    </subcellularLocation>
</comment>
<feature type="transmembrane region" description="Helical" evidence="8">
    <location>
        <begin position="408"/>
        <end position="428"/>
    </location>
</feature>
<dbReference type="HOGENOM" id="CLU_463635_0_0_6"/>
<keyword evidence="6 8" id="KW-1133">Transmembrane helix</keyword>
<dbReference type="RefSeq" id="WP_013202913.1">
    <property type="nucleotide sequence ID" value="NC_014306.1"/>
</dbReference>
<evidence type="ECO:0000313" key="10">
    <source>
        <dbReference type="Proteomes" id="UP000008793"/>
    </source>
</evidence>
<feature type="transmembrane region" description="Helical" evidence="8">
    <location>
        <begin position="189"/>
        <end position="218"/>
    </location>
</feature>
<dbReference type="AlphaFoldDB" id="D8MUC1"/>
<keyword evidence="4" id="KW-0808">Transferase</keyword>
<feature type="transmembrane region" description="Helical" evidence="8">
    <location>
        <begin position="342"/>
        <end position="361"/>
    </location>
</feature>
<evidence type="ECO:0000256" key="4">
    <source>
        <dbReference type="ARBA" id="ARBA00022679"/>
    </source>
</evidence>
<dbReference type="Proteomes" id="UP000008793">
    <property type="component" value="Chromosome"/>
</dbReference>
<dbReference type="eggNOG" id="COG0438">
    <property type="taxonomic scope" value="Bacteria"/>
</dbReference>
<dbReference type="GO" id="GO:0005886">
    <property type="term" value="C:plasma membrane"/>
    <property type="evidence" value="ECO:0007669"/>
    <property type="project" value="UniProtKB-SubCell"/>
</dbReference>
<dbReference type="GO" id="GO:0009103">
    <property type="term" value="P:lipopolysaccharide biosynthetic process"/>
    <property type="evidence" value="ECO:0007669"/>
    <property type="project" value="UniProtKB-ARBA"/>
</dbReference>
<dbReference type="PANTHER" id="PTHR33908:SF11">
    <property type="entry name" value="MEMBRANE PROTEIN"/>
    <property type="match status" value="1"/>
</dbReference>
<evidence type="ECO:0000313" key="9">
    <source>
        <dbReference type="EMBL" id="CAX60428.1"/>
    </source>
</evidence>
<evidence type="ECO:0000256" key="7">
    <source>
        <dbReference type="ARBA" id="ARBA00023136"/>
    </source>
</evidence>
<evidence type="ECO:0000256" key="5">
    <source>
        <dbReference type="ARBA" id="ARBA00022692"/>
    </source>
</evidence>
<dbReference type="EMBL" id="FP236843">
    <property type="protein sequence ID" value="CAX60428.1"/>
    <property type="molecule type" value="Genomic_DNA"/>
</dbReference>
<evidence type="ECO:0000256" key="8">
    <source>
        <dbReference type="SAM" id="Phobius"/>
    </source>
</evidence>